<reference evidence="1 2" key="1">
    <citation type="submission" date="2016-10" db="EMBL/GenBank/DDBJ databases">
        <authorList>
            <person name="de Groot N.N."/>
        </authorList>
    </citation>
    <scope>NUCLEOTIDE SEQUENCE [LARGE SCALE GENOMIC DNA]</scope>
    <source>
        <strain evidence="1 2">DSM 44892</strain>
    </source>
</reference>
<sequence>MTAGPGGTSRGQHEEELFKRLEQRLDSLGLLTDSRSGRGPTERSMLRTLATRERPLADRDGFVQAHRGLARGLEALLLNARRAPTLSRRFGPLRALMTPMVALVANWIQLRHARVVMRNVRLLYALREANSALISPEHLALRRARAQMQTLWDMNSTQLGLPVFLISGAFVSGLFGLLRAAVTPAFGSAPVAAVVLVVGLAFLTLFATAFLLGASIAKMRIRLAITAPLEAVYRAVGSTTRPPRDRCYLVALVALALFAAVVVAIPTGVYLLARS</sequence>
<evidence type="ECO:0000313" key="2">
    <source>
        <dbReference type="Proteomes" id="UP000183263"/>
    </source>
</evidence>
<dbReference type="AlphaFoldDB" id="A0A1G8EZH6"/>
<evidence type="ECO:0000313" key="1">
    <source>
        <dbReference type="EMBL" id="SDH75283.1"/>
    </source>
</evidence>
<organism evidence="1 2">
    <name type="scientific">Rhodococcus triatomae</name>
    <dbReference type="NCBI Taxonomy" id="300028"/>
    <lineage>
        <taxon>Bacteria</taxon>
        <taxon>Bacillati</taxon>
        <taxon>Actinomycetota</taxon>
        <taxon>Actinomycetes</taxon>
        <taxon>Mycobacteriales</taxon>
        <taxon>Nocardiaceae</taxon>
        <taxon>Rhodococcus</taxon>
    </lineage>
</organism>
<protein>
    <submittedName>
        <fullName evidence="1">Uncharacterized protein</fullName>
    </submittedName>
</protein>
<accession>A0A1G8EZH6</accession>
<proteinExistence type="predicted"/>
<gene>
    <name evidence="1" type="ORF">SAMN05444695_103115</name>
</gene>
<dbReference type="Proteomes" id="UP000183263">
    <property type="component" value="Unassembled WGS sequence"/>
</dbReference>
<name>A0A1G8EZH6_9NOCA</name>
<dbReference type="EMBL" id="FNDN01000003">
    <property type="protein sequence ID" value="SDH75283.1"/>
    <property type="molecule type" value="Genomic_DNA"/>
</dbReference>
<dbReference type="RefSeq" id="WP_072736431.1">
    <property type="nucleotide sequence ID" value="NZ_CP048813.1"/>
</dbReference>
<keyword evidence="2" id="KW-1185">Reference proteome</keyword>